<comment type="subcellular location">
    <subcellularLocation>
        <location evidence="15">Cytoplasm</location>
    </subcellularLocation>
    <subcellularLocation>
        <location evidence="2 15">Endoplasmic reticulum membrane</location>
        <topology evidence="2 15">Peripheral membrane protein</topology>
    </subcellularLocation>
    <subcellularLocation>
        <location evidence="15">Microsome membrane</location>
        <topology evidence="15">Peripheral membrane protein</topology>
    </subcellularLocation>
</comment>
<comment type="cofactor">
    <cofactor evidence="1">
        <name>heme b</name>
        <dbReference type="ChEBI" id="CHEBI:60344"/>
    </cofactor>
</comment>
<evidence type="ECO:0000256" key="2">
    <source>
        <dbReference type="ARBA" id="ARBA00004406"/>
    </source>
</evidence>
<evidence type="ECO:0000256" key="10">
    <source>
        <dbReference type="ARBA" id="ARBA00023004"/>
    </source>
</evidence>
<dbReference type="EMBL" id="CP144063">
    <property type="protein sequence ID" value="WWD22216.1"/>
    <property type="molecule type" value="Genomic_DNA"/>
</dbReference>
<dbReference type="GO" id="GO:0005886">
    <property type="term" value="C:plasma membrane"/>
    <property type="evidence" value="ECO:0007669"/>
    <property type="project" value="TreeGrafter"/>
</dbReference>
<dbReference type="GO" id="GO:0017157">
    <property type="term" value="P:regulation of exocytosis"/>
    <property type="evidence" value="ECO:0007669"/>
    <property type="project" value="TreeGrafter"/>
</dbReference>
<evidence type="ECO:0000256" key="15">
    <source>
        <dbReference type="RuleBase" id="RU367059"/>
    </source>
</evidence>
<dbReference type="OrthoDB" id="75724at2759"/>
<reference evidence="16" key="2">
    <citation type="submission" date="2024-01" db="EMBL/GenBank/DDBJ databases">
        <title>Comparative genomics of Cryptococcus and Kwoniella reveals pathogenesis evolution and contrasting modes of karyotype evolution via chromosome fusion or intercentromeric recombination.</title>
        <authorList>
            <person name="Coelho M.A."/>
            <person name="David-Palma M."/>
            <person name="Shea T."/>
            <person name="Bowers K."/>
            <person name="McGinley-Smith S."/>
            <person name="Mohammad A.W."/>
            <person name="Gnirke A."/>
            <person name="Yurkov A.M."/>
            <person name="Nowrousian M."/>
            <person name="Sun S."/>
            <person name="Cuomo C.A."/>
            <person name="Heitman J."/>
        </authorList>
    </citation>
    <scope>NUCLEOTIDE SEQUENCE</scope>
    <source>
        <strain evidence="16">CBS 12478</strain>
    </source>
</reference>
<keyword evidence="9 15" id="KW-0492">Microsome</keyword>
<keyword evidence="8 15" id="KW-0256">Endoplasmic reticulum</keyword>
<dbReference type="PROSITE" id="PS50191">
    <property type="entry name" value="CRAL_TRIO"/>
    <property type="match status" value="1"/>
</dbReference>
<comment type="similarity">
    <text evidence="3 15">Belongs to the SFH5 family.</text>
</comment>
<dbReference type="KEGG" id="ksn:43586337"/>
<dbReference type="GO" id="GO:0005789">
    <property type="term" value="C:endoplasmic reticulum membrane"/>
    <property type="evidence" value="ECO:0007669"/>
    <property type="project" value="UniProtKB-SubCell"/>
</dbReference>
<keyword evidence="6" id="KW-0349">Heme</keyword>
<keyword evidence="4 15" id="KW-0813">Transport</keyword>
<keyword evidence="5 15" id="KW-0963">Cytoplasm</keyword>
<evidence type="ECO:0000313" key="16">
    <source>
        <dbReference type="EMBL" id="WWD22216.1"/>
    </source>
</evidence>
<comment type="catalytic activity">
    <reaction evidence="13">
        <text>a 1,2-diacyl-sn-glycero-3-phospho-(1D-myo-inositol)(in) = a 1,2-diacyl-sn-glycero-3-phospho-(1D-myo-inositol)(out)</text>
        <dbReference type="Rhea" id="RHEA:38691"/>
        <dbReference type="ChEBI" id="CHEBI:57880"/>
    </reaction>
    <physiologicalReaction direction="left-to-right" evidence="13">
        <dbReference type="Rhea" id="RHEA:38692"/>
    </physiologicalReaction>
</comment>
<evidence type="ECO:0000256" key="11">
    <source>
        <dbReference type="ARBA" id="ARBA00023055"/>
    </source>
</evidence>
<name>A0A5M6C6V3_9TREE</name>
<keyword evidence="11 15" id="KW-0445">Lipid transport</keyword>
<dbReference type="GO" id="GO:0032541">
    <property type="term" value="C:cortical endoplasmic reticulum"/>
    <property type="evidence" value="ECO:0007669"/>
    <property type="project" value="TreeGrafter"/>
</dbReference>
<evidence type="ECO:0000256" key="8">
    <source>
        <dbReference type="ARBA" id="ARBA00022824"/>
    </source>
</evidence>
<dbReference type="GO" id="GO:0005829">
    <property type="term" value="C:cytosol"/>
    <property type="evidence" value="ECO:0007669"/>
    <property type="project" value="TreeGrafter"/>
</dbReference>
<dbReference type="SUPFAM" id="SSF46938">
    <property type="entry name" value="CRAL/TRIO N-terminal domain"/>
    <property type="match status" value="1"/>
</dbReference>
<dbReference type="Pfam" id="PF00650">
    <property type="entry name" value="CRAL_TRIO"/>
    <property type="match status" value="1"/>
</dbReference>
<dbReference type="InterPro" id="IPR042938">
    <property type="entry name" value="Sfh5"/>
</dbReference>
<dbReference type="CDD" id="cd00170">
    <property type="entry name" value="SEC14"/>
    <property type="match status" value="1"/>
</dbReference>
<dbReference type="Gene3D" id="3.40.525.10">
    <property type="entry name" value="CRAL-TRIO lipid binding domain"/>
    <property type="match status" value="1"/>
</dbReference>
<evidence type="ECO:0000256" key="14">
    <source>
        <dbReference type="ARBA" id="ARBA00024180"/>
    </source>
</evidence>
<protein>
    <recommendedName>
        <fullName evidence="15">Phosphatidylinositol transfer protein SFH5</fullName>
        <shortName evidence="15">PITP SFH5</shortName>
    </recommendedName>
</protein>
<organism evidence="16 17">
    <name type="scientific">Kwoniella shandongensis</name>
    <dbReference type="NCBI Taxonomy" id="1734106"/>
    <lineage>
        <taxon>Eukaryota</taxon>
        <taxon>Fungi</taxon>
        <taxon>Dikarya</taxon>
        <taxon>Basidiomycota</taxon>
        <taxon>Agaricomycotina</taxon>
        <taxon>Tremellomycetes</taxon>
        <taxon>Tremellales</taxon>
        <taxon>Cryptococcaceae</taxon>
        <taxon>Kwoniella</taxon>
    </lineage>
</organism>
<proteinExistence type="inferred from homology"/>
<dbReference type="InterPro" id="IPR001251">
    <property type="entry name" value="CRAL-TRIO_dom"/>
</dbReference>
<sequence length="285" mass="31688">MAESTGTWPSLTNDHPLHQLHTRLPKILADAGHSTIWGVHLSSAAPPAFATLLVLQKYLRSVANDVDKAAESLTKTLKWRKDFGLDTDAAPDDFGPDFEGLGYVTKVGKADGKSDVVTWNVYGAVKDLKKPFGDLDRFLRWRINLMEQAITHLDLSNTSIPIPDYGKGSDPHRIDQVHLYGGVSFLRMNPLVRVASKAVIEIMQAHYPEMLLRKFFVEVPLIMSWVFTAISLFVSTETAKKFQVISYKENLGKELGKLEDVPVEYGGKGPDLKTLAQQLENGEKA</sequence>
<dbReference type="SMART" id="SM00516">
    <property type="entry name" value="SEC14"/>
    <property type="match status" value="1"/>
</dbReference>
<evidence type="ECO:0000256" key="13">
    <source>
        <dbReference type="ARBA" id="ARBA00024146"/>
    </source>
</evidence>
<evidence type="ECO:0000256" key="5">
    <source>
        <dbReference type="ARBA" id="ARBA00022490"/>
    </source>
</evidence>
<dbReference type="RefSeq" id="XP_031863784.1">
    <property type="nucleotide sequence ID" value="XM_032002227.1"/>
</dbReference>
<dbReference type="GO" id="GO:0046872">
    <property type="term" value="F:metal ion binding"/>
    <property type="evidence" value="ECO:0007669"/>
    <property type="project" value="UniProtKB-KW"/>
</dbReference>
<dbReference type="InterPro" id="IPR036273">
    <property type="entry name" value="CRAL/TRIO_N_dom_sf"/>
</dbReference>
<dbReference type="PANTHER" id="PTHR47669">
    <property type="entry name" value="PHOSPHATIDYLINOSITOL TRANSFER PROTEIN SFH5"/>
    <property type="match status" value="1"/>
</dbReference>
<dbReference type="GeneID" id="43586337"/>
<dbReference type="Proteomes" id="UP000322225">
    <property type="component" value="Chromosome 13"/>
</dbReference>
<evidence type="ECO:0000256" key="3">
    <source>
        <dbReference type="ARBA" id="ARBA00006667"/>
    </source>
</evidence>
<keyword evidence="12 15" id="KW-0472">Membrane</keyword>
<evidence type="ECO:0000256" key="12">
    <source>
        <dbReference type="ARBA" id="ARBA00023136"/>
    </source>
</evidence>
<evidence type="ECO:0000256" key="6">
    <source>
        <dbReference type="ARBA" id="ARBA00022617"/>
    </source>
</evidence>
<evidence type="ECO:0000256" key="9">
    <source>
        <dbReference type="ARBA" id="ARBA00022848"/>
    </source>
</evidence>
<dbReference type="PANTHER" id="PTHR47669:SF1">
    <property type="entry name" value="PHOSPHATIDYLINOSITOL TRANSFER PROTEIN SFH5"/>
    <property type="match status" value="1"/>
</dbReference>
<dbReference type="AlphaFoldDB" id="A0A5M6C6V3"/>
<keyword evidence="10" id="KW-0408">Iron</keyword>
<evidence type="ECO:0000256" key="4">
    <source>
        <dbReference type="ARBA" id="ARBA00022448"/>
    </source>
</evidence>
<dbReference type="InterPro" id="IPR036865">
    <property type="entry name" value="CRAL-TRIO_dom_sf"/>
</dbReference>
<comment type="function">
    <text evidence="14">Non-classical phosphatidylinositol (PtdIns) transfer protein (PITP), which exhibits PtdIns-binding/transfer activity in the absence of detectable PtdCho-binding/transfer activity. Regulates PtdIns(4,5)P2 homeostasis at the plasma membrane. Heme-binding protein that may play a role in organic oxidant-induced stress responses.</text>
</comment>
<keyword evidence="17" id="KW-1185">Reference proteome</keyword>
<dbReference type="SUPFAM" id="SSF52087">
    <property type="entry name" value="CRAL/TRIO domain"/>
    <property type="match status" value="1"/>
</dbReference>
<evidence type="ECO:0000313" key="17">
    <source>
        <dbReference type="Proteomes" id="UP000322225"/>
    </source>
</evidence>
<reference evidence="16" key="1">
    <citation type="submission" date="2017-08" db="EMBL/GenBank/DDBJ databases">
        <authorList>
            <person name="Cuomo C."/>
            <person name="Billmyre B."/>
            <person name="Heitman J."/>
        </authorList>
    </citation>
    <scope>NUCLEOTIDE SEQUENCE</scope>
    <source>
        <strain evidence="16">CBS 12478</strain>
    </source>
</reference>
<dbReference type="GO" id="GO:0008526">
    <property type="term" value="F:phosphatidylinositol transfer activity"/>
    <property type="evidence" value="ECO:0007669"/>
    <property type="project" value="UniProtKB-UniRule"/>
</dbReference>
<evidence type="ECO:0000256" key="7">
    <source>
        <dbReference type="ARBA" id="ARBA00022723"/>
    </source>
</evidence>
<dbReference type="GO" id="GO:0043001">
    <property type="term" value="P:Golgi to plasma membrane protein transport"/>
    <property type="evidence" value="ECO:0007669"/>
    <property type="project" value="TreeGrafter"/>
</dbReference>
<gene>
    <name evidence="16" type="ORF">CI109_106707</name>
</gene>
<evidence type="ECO:0000256" key="1">
    <source>
        <dbReference type="ARBA" id="ARBA00001970"/>
    </source>
</evidence>
<accession>A0A5M6C6V3</accession>
<keyword evidence="7" id="KW-0479">Metal-binding</keyword>